<keyword evidence="5" id="KW-0479">Metal-binding</keyword>
<dbReference type="Pfam" id="PF04565">
    <property type="entry name" value="RNA_pol_Rpb2_3"/>
    <property type="match status" value="1"/>
</dbReference>
<dbReference type="PROSITE" id="PS01166">
    <property type="entry name" value="RNA_POL_BETA"/>
    <property type="match status" value="1"/>
</dbReference>
<comment type="function">
    <text evidence="10">DNA-dependent RNA polymerase catalyzes the transcription of DNA into RNA using the four ribonucleoside triphosphates as substrates.</text>
</comment>
<feature type="domain" description="RNA polymerase Rpb2" evidence="16">
    <location>
        <begin position="505"/>
        <end position="565"/>
    </location>
</feature>
<comment type="catalytic activity">
    <reaction evidence="8 10">
        <text>RNA(n) + a ribonucleoside 5'-triphosphate = RNA(n+1) + diphosphate</text>
        <dbReference type="Rhea" id="RHEA:21248"/>
        <dbReference type="Rhea" id="RHEA-COMP:14527"/>
        <dbReference type="Rhea" id="RHEA-COMP:17342"/>
        <dbReference type="ChEBI" id="CHEBI:33019"/>
        <dbReference type="ChEBI" id="CHEBI:61557"/>
        <dbReference type="ChEBI" id="CHEBI:140395"/>
        <dbReference type="EC" id="2.7.7.6"/>
    </reaction>
</comment>
<feature type="domain" description="DNA-directed RNA polymerase subunit 2 hybrid-binding" evidence="12">
    <location>
        <begin position="740"/>
        <end position="1119"/>
    </location>
</feature>
<dbReference type="EC" id="2.7.7.6" evidence="10"/>
<evidence type="ECO:0000256" key="11">
    <source>
        <dbReference type="SAM" id="MobiDB-lite"/>
    </source>
</evidence>
<evidence type="ECO:0000259" key="16">
    <source>
        <dbReference type="Pfam" id="PF04565"/>
    </source>
</evidence>
<dbReference type="Pfam" id="PF04567">
    <property type="entry name" value="RNA_pol_Rpb2_5"/>
    <property type="match status" value="1"/>
</dbReference>
<dbReference type="InterPro" id="IPR037033">
    <property type="entry name" value="DNA-dir_RNAP_su2_hyb_sf"/>
</dbReference>
<accession>W1NGN8</accession>
<dbReference type="InterPro" id="IPR007644">
    <property type="entry name" value="RNA_pol_bsu_protrusion"/>
</dbReference>
<evidence type="ECO:0000313" key="19">
    <source>
        <dbReference type="EMBL" id="ERM94369.1"/>
    </source>
</evidence>
<keyword evidence="7 10" id="KW-0804">Transcription</keyword>
<protein>
    <recommendedName>
        <fullName evidence="10">DNA-directed RNA polymerase subunit beta</fullName>
        <ecNumber evidence="10">2.7.7.6</ecNumber>
    </recommendedName>
</protein>
<dbReference type="STRING" id="13333.W1NGN8"/>
<evidence type="ECO:0000259" key="13">
    <source>
        <dbReference type="Pfam" id="PF04560"/>
    </source>
</evidence>
<feature type="domain" description="RNA polymerase beta subunit protrusion" evidence="15">
    <location>
        <begin position="72"/>
        <end position="462"/>
    </location>
</feature>
<dbReference type="GO" id="GO:0046872">
    <property type="term" value="F:metal ion binding"/>
    <property type="evidence" value="ECO:0007669"/>
    <property type="project" value="UniProtKB-KW"/>
</dbReference>
<dbReference type="Gene3D" id="3.90.1110.10">
    <property type="entry name" value="RNA polymerase Rpb2, domain 2"/>
    <property type="match status" value="1"/>
</dbReference>
<keyword evidence="20" id="KW-1185">Reference proteome</keyword>
<dbReference type="Gene3D" id="3.90.1800.10">
    <property type="entry name" value="RNA polymerase alpha subunit dimerisation domain"/>
    <property type="match status" value="1"/>
</dbReference>
<dbReference type="FunFam" id="3.90.1800.10:FF:000006">
    <property type="entry name" value="DNA-directed RNA polymerase subunit beta"/>
    <property type="match status" value="1"/>
</dbReference>
<proteinExistence type="inferred from homology"/>
<evidence type="ECO:0000256" key="7">
    <source>
        <dbReference type="ARBA" id="ARBA00023163"/>
    </source>
</evidence>
<comment type="similarity">
    <text evidence="1 9">Belongs to the RNA polymerase beta chain family.</text>
</comment>
<evidence type="ECO:0000256" key="9">
    <source>
        <dbReference type="RuleBase" id="RU000434"/>
    </source>
</evidence>
<dbReference type="InterPro" id="IPR007121">
    <property type="entry name" value="RNA_pol_bsu_CS"/>
</dbReference>
<keyword evidence="6" id="KW-0862">Zinc</keyword>
<organism evidence="19 20">
    <name type="scientific">Amborella trichopoda</name>
    <dbReference type="NCBI Taxonomy" id="13333"/>
    <lineage>
        <taxon>Eukaryota</taxon>
        <taxon>Viridiplantae</taxon>
        <taxon>Streptophyta</taxon>
        <taxon>Embryophyta</taxon>
        <taxon>Tracheophyta</taxon>
        <taxon>Spermatophyta</taxon>
        <taxon>Magnoliopsida</taxon>
        <taxon>Amborellales</taxon>
        <taxon>Amborellaceae</taxon>
        <taxon>Amborella</taxon>
    </lineage>
</organism>
<dbReference type="GO" id="GO:0006351">
    <property type="term" value="P:DNA-templated transcription"/>
    <property type="evidence" value="ECO:0007669"/>
    <property type="project" value="InterPro"/>
</dbReference>
<evidence type="ECO:0000259" key="17">
    <source>
        <dbReference type="Pfam" id="PF04566"/>
    </source>
</evidence>
<dbReference type="InterPro" id="IPR007641">
    <property type="entry name" value="RNA_pol_Rpb2_7"/>
</dbReference>
<dbReference type="SUPFAM" id="SSF64484">
    <property type="entry name" value="beta and beta-prime subunits of DNA dependent RNA-polymerase"/>
    <property type="match status" value="1"/>
</dbReference>
<dbReference type="CDD" id="cd00653">
    <property type="entry name" value="RNA_pol_B_RPB2"/>
    <property type="match status" value="1"/>
</dbReference>
<evidence type="ECO:0000256" key="4">
    <source>
        <dbReference type="ARBA" id="ARBA00022695"/>
    </source>
</evidence>
<feature type="domain" description="RNA polymerase Rpb2" evidence="18">
    <location>
        <begin position="684"/>
        <end position="731"/>
    </location>
</feature>
<dbReference type="Gene3D" id="2.40.50.150">
    <property type="match status" value="1"/>
</dbReference>
<dbReference type="HOGENOM" id="CLU_000524_5_2_1"/>
<dbReference type="PANTHER" id="PTHR20856">
    <property type="entry name" value="DNA-DIRECTED RNA POLYMERASE I SUBUNIT 2"/>
    <property type="match status" value="1"/>
</dbReference>
<dbReference type="InterPro" id="IPR015712">
    <property type="entry name" value="DNA-dir_RNA_pol_su2"/>
</dbReference>
<evidence type="ECO:0000259" key="15">
    <source>
        <dbReference type="Pfam" id="PF04563"/>
    </source>
</evidence>
<keyword evidence="2 10" id="KW-0240">DNA-directed RNA polymerase</keyword>
<dbReference type="InterPro" id="IPR007645">
    <property type="entry name" value="RNA_pol_Rpb2_3"/>
</dbReference>
<dbReference type="Pfam" id="PF04560">
    <property type="entry name" value="RNA_pol_Rpb2_7"/>
    <property type="match status" value="1"/>
</dbReference>
<feature type="domain" description="RNA polymerase Rpb2" evidence="14">
    <location>
        <begin position="303"/>
        <end position="428"/>
    </location>
</feature>
<dbReference type="InterPro" id="IPR037034">
    <property type="entry name" value="RNA_pol_Rpb2_2_sf"/>
</dbReference>
<dbReference type="Gene3D" id="2.40.270.10">
    <property type="entry name" value="DNA-directed RNA polymerase, subunit 2, domain 6"/>
    <property type="match status" value="1"/>
</dbReference>
<dbReference type="Pfam" id="PF00562">
    <property type="entry name" value="RNA_pol_Rpb2_6"/>
    <property type="match status" value="1"/>
</dbReference>
<dbReference type="Pfam" id="PF04561">
    <property type="entry name" value="RNA_pol_Rpb2_2"/>
    <property type="match status" value="1"/>
</dbReference>
<dbReference type="AlphaFoldDB" id="W1NGN8"/>
<evidence type="ECO:0000259" key="14">
    <source>
        <dbReference type="Pfam" id="PF04561"/>
    </source>
</evidence>
<dbReference type="InterPro" id="IPR007120">
    <property type="entry name" value="DNA-dir_RNAP_su2_dom"/>
</dbReference>
<dbReference type="InterPro" id="IPR007646">
    <property type="entry name" value="RNA_pol_Rpb2_4"/>
</dbReference>
<evidence type="ECO:0000256" key="1">
    <source>
        <dbReference type="ARBA" id="ARBA00006835"/>
    </source>
</evidence>
<evidence type="ECO:0000256" key="10">
    <source>
        <dbReference type="RuleBase" id="RU363031"/>
    </source>
</evidence>
<dbReference type="FunFam" id="3.90.1100.10:FF:000015">
    <property type="entry name" value="DNA-directed RNA polymerase subunit beta"/>
    <property type="match status" value="1"/>
</dbReference>
<evidence type="ECO:0000256" key="6">
    <source>
        <dbReference type="ARBA" id="ARBA00022833"/>
    </source>
</evidence>
<dbReference type="InterPro" id="IPR007642">
    <property type="entry name" value="RNA_pol_Rpb2_2"/>
</dbReference>
<feature type="domain" description="RNA polymerase Rpb2" evidence="13">
    <location>
        <begin position="1121"/>
        <end position="1218"/>
    </location>
</feature>
<gene>
    <name evidence="19" type="ORF">AMTR_s00010p00249150</name>
</gene>
<dbReference type="EMBL" id="KI397513">
    <property type="protein sequence ID" value="ERM94369.1"/>
    <property type="molecule type" value="Genomic_DNA"/>
</dbReference>
<dbReference type="GO" id="GO:0003677">
    <property type="term" value="F:DNA binding"/>
    <property type="evidence" value="ECO:0007669"/>
    <property type="project" value="InterPro"/>
</dbReference>
<evidence type="ECO:0000256" key="5">
    <source>
        <dbReference type="ARBA" id="ARBA00022723"/>
    </source>
</evidence>
<evidence type="ECO:0000256" key="3">
    <source>
        <dbReference type="ARBA" id="ARBA00022679"/>
    </source>
</evidence>
<dbReference type="Gramene" id="ERM94369">
    <property type="protein sequence ID" value="ERM94369"/>
    <property type="gene ID" value="AMTR_s00010p00249150"/>
</dbReference>
<keyword evidence="4 10" id="KW-0548">Nucleotidyltransferase</keyword>
<dbReference type="GO" id="GO:0003899">
    <property type="term" value="F:DNA-directed RNA polymerase activity"/>
    <property type="evidence" value="ECO:0007669"/>
    <property type="project" value="UniProtKB-EC"/>
</dbReference>
<dbReference type="eggNOG" id="KOG0214">
    <property type="taxonomic scope" value="Eukaryota"/>
</dbReference>
<dbReference type="OMA" id="RFISCGM"/>
<keyword evidence="3 10" id="KW-0808">Transferase</keyword>
<dbReference type="InterPro" id="IPR014724">
    <property type="entry name" value="RNA_pol_RPB2_OB-fold"/>
</dbReference>
<dbReference type="Pfam" id="PF04566">
    <property type="entry name" value="RNA_pol_Rpb2_4"/>
    <property type="match status" value="1"/>
</dbReference>
<evidence type="ECO:0000259" key="12">
    <source>
        <dbReference type="Pfam" id="PF00562"/>
    </source>
</evidence>
<feature type="region of interest" description="Disordered" evidence="11">
    <location>
        <begin position="1014"/>
        <end position="1033"/>
    </location>
</feature>
<evidence type="ECO:0000256" key="2">
    <source>
        <dbReference type="ARBA" id="ARBA00022478"/>
    </source>
</evidence>
<evidence type="ECO:0000259" key="18">
    <source>
        <dbReference type="Pfam" id="PF04567"/>
    </source>
</evidence>
<dbReference type="Gene3D" id="3.90.1100.10">
    <property type="match status" value="2"/>
</dbReference>
<feature type="domain" description="RNA polymerase Rpb2" evidence="17">
    <location>
        <begin position="602"/>
        <end position="663"/>
    </location>
</feature>
<dbReference type="Pfam" id="PF04563">
    <property type="entry name" value="RNA_pol_Rpb2_1"/>
    <property type="match status" value="1"/>
</dbReference>
<dbReference type="InterPro" id="IPR007647">
    <property type="entry name" value="RNA_pol_Rpb2_5"/>
</dbReference>
<dbReference type="GO" id="GO:0005665">
    <property type="term" value="C:RNA polymerase II, core complex"/>
    <property type="evidence" value="ECO:0000318"/>
    <property type="project" value="GO_Central"/>
</dbReference>
<evidence type="ECO:0000313" key="20">
    <source>
        <dbReference type="Proteomes" id="UP000017836"/>
    </source>
</evidence>
<name>W1NGN8_AMBTC</name>
<dbReference type="Proteomes" id="UP000017836">
    <property type="component" value="Unassembled WGS sequence"/>
</dbReference>
<evidence type="ECO:0000256" key="8">
    <source>
        <dbReference type="ARBA" id="ARBA00048552"/>
    </source>
</evidence>
<reference evidence="20" key="1">
    <citation type="journal article" date="2013" name="Science">
        <title>The Amborella genome and the evolution of flowering plants.</title>
        <authorList>
            <consortium name="Amborella Genome Project"/>
        </authorList>
    </citation>
    <scope>NUCLEOTIDE SEQUENCE [LARGE SCALE GENOMIC DNA]</scope>
</reference>
<dbReference type="GO" id="GO:0032549">
    <property type="term" value="F:ribonucleoside binding"/>
    <property type="evidence" value="ECO:0007669"/>
    <property type="project" value="InterPro"/>
</dbReference>
<sequence length="1221" mass="138976">MDIDKIDGLSRSDSIEELESDIEMMDIERAFSFAETSSAKESDSHCLDPATSQELLLKFCTDASSSFFKEWGLISHQLNSYNDFVAYGIHEAIRSLGEFHVDPEYNPSFKGSGWKYASVKFENVSVDRPTYMDQHGEICELKPKQARLQHITYSSRVTADVTTKVYLREIKKTDKYKTGREQYVDVNVISETKEKDVLVGRIPVMVKSNLCYLHGLKPEVLIRQGECPLDFGGYFLVKGAEKIFIAQENMCLRRLWVSKTPSWSVLYRHGNSKQKRVDVRIVESQKGDTLSGGKVINIYFQYASVPIWIMFFALGALSDKEIVQMIDLDPSDTNLAYILLSTIYDADEKCEGFRQGKNSIEYLDREIQSAKFPPKESVEECIDSLLFPSLRERKQKALYLGYMVKCLLLSYFGRRKVDNKDDFRNKRLGLAAELIEKEMLAHIKNAGRRMVKAIQRDLSADRILKPIECYFDGSIVTNGLARAFSTGNWCHPFKVSERISGVVATLKRTNPLQTMAHMRQTRLQVQYTGNIGNARYPNPSYWGKVCFLSTPDGENCGLVKNLAATGLVSTNLREPLLDKLTRCGMDKLDRVSPPSLSGKDKVFLNGEWVGLCEDSSRFVSELRNMRRNKLIHHQVEVKRDQPQHEVRIFSDAGRILRPLLIVENNKLCVSLEQINEFIKKGCPFQYLLDKRIVEFIGVEEEEDCLIAWGVKHLLSDEKNQPAQKYTHCELDLSFLLGLSCGMIPFANHNMARRVLFQSEKHSQQAIGFFTSNPNNRVDTLSHRLYYPQKPLFKTMLSECIGIPEFHNGQNAIVAVNVHEGYNQEDSIVMNRASLDRGMFRTEIHRSYKADIPVDDSVQRVKRKENEYFGKPINGFGKIDSLDDEGLPYIGASMKEGDIIIGRYVDSASDRSIKLKHTEKGIVQKVVLSANDENKLAVVQLRQVRTPCLGDKFSSMHGQKGVVGFIEAQENFPFTRQGIVPDIVINPHAFPTRQTAGQLLECALGKGICCTREENVKDNPKDKSKTGRKKAETPERLKYATPFSTASFDDITDQLQRYGFSRWGTERVYSGRTGEMQKSLIFIGPTFYQRLVHMAEDKMKFRNTGPVHPLTRQPVADRKRFGGVKFGEMERDCLIAHGAAANLHERLFVLSDFSHMFVCTKCSNMANVTIRTVANRRERGPFCRFCKSAEKIVKINVPYGAKLLYQELFSMGIVLRFETEPC</sequence>